<feature type="transmembrane region" description="Helical" evidence="7">
    <location>
        <begin position="136"/>
        <end position="156"/>
    </location>
</feature>
<gene>
    <name evidence="8" type="primary">wzx</name>
</gene>
<feature type="transmembrane region" description="Helical" evidence="7">
    <location>
        <begin position="317"/>
        <end position="342"/>
    </location>
</feature>
<evidence type="ECO:0000256" key="5">
    <source>
        <dbReference type="ARBA" id="ARBA00023136"/>
    </source>
</evidence>
<organism evidence="8">
    <name type="scientific">Klebsiella sp. F052</name>
    <dbReference type="NCBI Taxonomy" id="1497793"/>
    <lineage>
        <taxon>Bacteria</taxon>
        <taxon>Pseudomonadati</taxon>
        <taxon>Pseudomonadota</taxon>
        <taxon>Gammaproteobacteria</taxon>
        <taxon>Enterobacterales</taxon>
        <taxon>Enterobacteriaceae</taxon>
        <taxon>Klebsiella/Raoultella group</taxon>
        <taxon>Klebsiella</taxon>
    </lineage>
</organism>
<dbReference type="CDD" id="cd13128">
    <property type="entry name" value="MATE_Wzx_like"/>
    <property type="match status" value="1"/>
</dbReference>
<feature type="transmembrane region" description="Helical" evidence="7">
    <location>
        <begin position="41"/>
        <end position="59"/>
    </location>
</feature>
<feature type="transmembrane region" description="Helical" evidence="7">
    <location>
        <begin position="162"/>
        <end position="184"/>
    </location>
</feature>
<feature type="transmembrane region" description="Helical" evidence="7">
    <location>
        <begin position="374"/>
        <end position="395"/>
    </location>
</feature>
<dbReference type="EMBL" id="AB924549">
    <property type="protein sequence ID" value="BAT23216.1"/>
    <property type="molecule type" value="Genomic_DNA"/>
</dbReference>
<protein>
    <recommendedName>
        <fullName evidence="6">Putative O-antigen transporter</fullName>
    </recommendedName>
</protein>
<feature type="transmembrane region" description="Helical" evidence="7">
    <location>
        <begin position="106"/>
        <end position="124"/>
    </location>
</feature>
<feature type="transmembrane region" description="Helical" evidence="7">
    <location>
        <begin position="16"/>
        <end position="35"/>
    </location>
</feature>
<evidence type="ECO:0000256" key="7">
    <source>
        <dbReference type="SAM" id="Phobius"/>
    </source>
</evidence>
<evidence type="ECO:0000256" key="6">
    <source>
        <dbReference type="ARBA" id="ARBA00049738"/>
    </source>
</evidence>
<evidence type="ECO:0000313" key="8">
    <source>
        <dbReference type="EMBL" id="BAT23216.1"/>
    </source>
</evidence>
<comment type="subcellular location">
    <subcellularLocation>
        <location evidence="1">Cell membrane</location>
        <topology evidence="1">Multi-pass membrane protein</topology>
    </subcellularLocation>
</comment>
<evidence type="ECO:0000256" key="4">
    <source>
        <dbReference type="ARBA" id="ARBA00022989"/>
    </source>
</evidence>
<feature type="transmembrane region" description="Helical" evidence="7">
    <location>
        <begin position="80"/>
        <end position="100"/>
    </location>
</feature>
<evidence type="ECO:0000256" key="2">
    <source>
        <dbReference type="ARBA" id="ARBA00022475"/>
    </source>
</evidence>
<evidence type="ECO:0000256" key="1">
    <source>
        <dbReference type="ARBA" id="ARBA00004651"/>
    </source>
</evidence>
<dbReference type="Pfam" id="PF01943">
    <property type="entry name" value="Polysacc_synt"/>
    <property type="match status" value="1"/>
</dbReference>
<dbReference type="PANTHER" id="PTHR30250:SF11">
    <property type="entry name" value="O-ANTIGEN TRANSPORTER-RELATED"/>
    <property type="match status" value="1"/>
</dbReference>
<dbReference type="InterPro" id="IPR002797">
    <property type="entry name" value="Polysacc_synth"/>
</dbReference>
<keyword evidence="3 7" id="KW-0812">Transmembrane</keyword>
<sequence length="428" mass="48640">MKKLTSNIAFLMSEKVIVLLIGLLSNVVVIRYLGVENFGQLALFQVYYALIVSITEFGLRRVYSSLQSVKREKLVFLQTLKIKILISFIFSLVVVTFIGLRGDETYYYWLLLAVLASPLELYVYHFEANLKNDLLVKIRVTVAIALAILRITLCLLKADLYLIAISFALNNLIINFICCFMVTRRHNFLVKIKSNSAKKVITKHIFERSFFFWVSMVIVQVNMRTDQLMLSSIATVAQVGIYAGAYKLIEQLMAVPSILSSVFLPYISKNKEMNKDAYLTKLYAFILFTTLIICVPAVLCAPYIIPLLLGNGFEASVPVFQILCLSFPFLALANISGLYYSLNMLEKFAVFRNACGLGSSLVLNYIFIKEFGTNGAAFSVMISYFLISFVYEYALKQTRKNAVMKLKAVKLIFTPYFYSELRSLVKPR</sequence>
<dbReference type="InterPro" id="IPR050833">
    <property type="entry name" value="Poly_Biosynth_Transport"/>
</dbReference>
<proteinExistence type="predicted"/>
<evidence type="ECO:0000256" key="3">
    <source>
        <dbReference type="ARBA" id="ARBA00022692"/>
    </source>
</evidence>
<keyword evidence="4 7" id="KW-1133">Transmembrane helix</keyword>
<keyword evidence="2" id="KW-1003">Cell membrane</keyword>
<reference evidence="8" key="1">
    <citation type="submission" date="2014-04" db="EMBL/GenBank/DDBJ databases">
        <authorList>
            <person name="Harrison E."/>
        </authorList>
    </citation>
    <scope>NUCLEOTIDE SEQUENCE</scope>
    <source>
        <strain evidence="8">F052</strain>
    </source>
</reference>
<dbReference type="GO" id="GO:0005886">
    <property type="term" value="C:plasma membrane"/>
    <property type="evidence" value="ECO:0007669"/>
    <property type="project" value="UniProtKB-SubCell"/>
</dbReference>
<accession>A0A0P0YQ06</accession>
<feature type="transmembrane region" description="Helical" evidence="7">
    <location>
        <begin position="282"/>
        <end position="305"/>
    </location>
</feature>
<name>A0A0P0YQ06_9ENTR</name>
<feature type="transmembrane region" description="Helical" evidence="7">
    <location>
        <begin position="349"/>
        <end position="368"/>
    </location>
</feature>
<feature type="transmembrane region" description="Helical" evidence="7">
    <location>
        <begin position="205"/>
        <end position="223"/>
    </location>
</feature>
<dbReference type="AlphaFoldDB" id="A0A0P0YQ06"/>
<keyword evidence="5 7" id="KW-0472">Membrane</keyword>
<dbReference type="PANTHER" id="PTHR30250">
    <property type="entry name" value="PST FAMILY PREDICTED COLANIC ACID TRANSPORTER"/>
    <property type="match status" value="1"/>
</dbReference>
<reference evidence="8" key="2">
    <citation type="journal article" date="2015" name="Sci. Rep.">
        <title>Genetic analysis of capsular polysaccharide synthesis gene clusters in 79 capsular types of Klebsiella spp.</title>
        <authorList>
            <person name="Pan Y.J."/>
            <person name="Lin T.L."/>
            <person name="Chen C.T."/>
            <person name="Chen Y.Y."/>
            <person name="Hsieh P.F."/>
            <person name="Hsu C.R."/>
            <person name="Wu M.C."/>
            <person name="Wang J.T."/>
        </authorList>
    </citation>
    <scope>NUCLEOTIDE SEQUENCE</scope>
    <source>
        <strain evidence="8">F052</strain>
    </source>
</reference>